<reference evidence="2" key="1">
    <citation type="journal article" date="2020" name="Phytopathology">
        <title>Genome Sequence Resources of Colletotrichum truncatum, C. plurivorum, C. musicola, and C. sojae: Four Species Pathogenic to Soybean (Glycine max).</title>
        <authorList>
            <person name="Rogerio F."/>
            <person name="Boufleur T.R."/>
            <person name="Ciampi-Guillardi M."/>
            <person name="Sukno S.A."/>
            <person name="Thon M.R."/>
            <person name="Massola Junior N.S."/>
            <person name="Baroncelli R."/>
        </authorList>
    </citation>
    <scope>NUCLEOTIDE SEQUENCE</scope>
    <source>
        <strain evidence="2">LFN00145</strain>
    </source>
</reference>
<comment type="caution">
    <text evidence="2">The sequence shown here is derived from an EMBL/GenBank/DDBJ whole genome shotgun (WGS) entry which is preliminary data.</text>
</comment>
<dbReference type="AlphaFoldDB" id="A0A8H6K017"/>
<feature type="region of interest" description="Disordered" evidence="1">
    <location>
        <begin position="1"/>
        <end position="160"/>
    </location>
</feature>
<gene>
    <name evidence="2" type="ORF">CPLU01_12384</name>
</gene>
<feature type="compositionally biased region" description="Basic and acidic residues" evidence="1">
    <location>
        <begin position="139"/>
        <end position="149"/>
    </location>
</feature>
<dbReference type="Proteomes" id="UP000654918">
    <property type="component" value="Unassembled WGS sequence"/>
</dbReference>
<keyword evidence="3" id="KW-1185">Reference proteome</keyword>
<organism evidence="2 3">
    <name type="scientific">Colletotrichum plurivorum</name>
    <dbReference type="NCBI Taxonomy" id="2175906"/>
    <lineage>
        <taxon>Eukaryota</taxon>
        <taxon>Fungi</taxon>
        <taxon>Dikarya</taxon>
        <taxon>Ascomycota</taxon>
        <taxon>Pezizomycotina</taxon>
        <taxon>Sordariomycetes</taxon>
        <taxon>Hypocreomycetidae</taxon>
        <taxon>Glomerellales</taxon>
        <taxon>Glomerellaceae</taxon>
        <taxon>Colletotrichum</taxon>
        <taxon>Colletotrichum orchidearum species complex</taxon>
    </lineage>
</organism>
<evidence type="ECO:0000256" key="1">
    <source>
        <dbReference type="SAM" id="MobiDB-lite"/>
    </source>
</evidence>
<dbReference type="EMBL" id="WIGO01000254">
    <property type="protein sequence ID" value="KAF6821816.1"/>
    <property type="molecule type" value="Genomic_DNA"/>
</dbReference>
<accession>A0A8H6K017</accession>
<name>A0A8H6K017_9PEZI</name>
<protein>
    <submittedName>
        <fullName evidence="2">Uncharacterized protein</fullName>
    </submittedName>
</protein>
<feature type="compositionally biased region" description="Basic residues" evidence="1">
    <location>
        <begin position="104"/>
        <end position="118"/>
    </location>
</feature>
<evidence type="ECO:0000313" key="2">
    <source>
        <dbReference type="EMBL" id="KAF6821816.1"/>
    </source>
</evidence>
<proteinExistence type="predicted"/>
<sequence length="160" mass="17484">MQAADIPADISPLVHHAARKKKERKTADPPREPSIAPRSWKPSGAEHSHSSWQHSPPQAACQVDEAKDGADAAADTAADTAANSFVLSLGRRPYSPVYSPPTPSRRRAPVTRDPKRRSSTPSGTVPPHPAQQREPTFAGREREHSDKGTRFAWFAAEDRI</sequence>
<evidence type="ECO:0000313" key="3">
    <source>
        <dbReference type="Proteomes" id="UP000654918"/>
    </source>
</evidence>
<feature type="compositionally biased region" description="Low complexity" evidence="1">
    <location>
        <begin position="71"/>
        <end position="82"/>
    </location>
</feature>